<evidence type="ECO:0000313" key="6">
    <source>
        <dbReference type="Proteomes" id="UP000516786"/>
    </source>
</evidence>
<keyword evidence="1" id="KW-0812">Transmembrane</keyword>
<feature type="transmembrane region" description="Helical" evidence="1">
    <location>
        <begin position="99"/>
        <end position="120"/>
    </location>
</feature>
<feature type="chain" id="PRO_5044375731" evidence="2">
    <location>
        <begin position="34"/>
        <end position="126"/>
    </location>
</feature>
<keyword evidence="2" id="KW-0732">Signal</keyword>
<dbReference type="EMBL" id="CP061723">
    <property type="protein sequence ID" value="QOC97515.1"/>
    <property type="molecule type" value="Genomic_DNA"/>
</dbReference>
<reference evidence="3 5" key="1">
    <citation type="submission" date="2015-11" db="EMBL/GenBank/DDBJ databases">
        <title>Complete genome sequencing of a biphenyl-degrading bacterium, Pseudomonas putida KF715 (=NBRC110667).</title>
        <authorList>
            <person name="Suenaga H."/>
            <person name="Fujihara N."/>
            <person name="Watanabe T."/>
            <person name="Hirose J."/>
            <person name="Kimura N."/>
            <person name="Yamazoe A."/>
            <person name="Hosoyama A."/>
            <person name="Shimodaira J."/>
            <person name="Furukawa K."/>
        </authorList>
    </citation>
    <scope>NUCLEOTIDE SEQUENCE [LARGE SCALE GENOMIC DNA]</scope>
    <source>
        <strain evidence="3 5">KF715</strain>
    </source>
</reference>
<evidence type="ECO:0000256" key="1">
    <source>
        <dbReference type="SAM" id="Phobius"/>
    </source>
</evidence>
<proteinExistence type="predicted"/>
<feature type="signal peptide" evidence="2">
    <location>
        <begin position="1"/>
        <end position="33"/>
    </location>
</feature>
<evidence type="ECO:0000256" key="2">
    <source>
        <dbReference type="SAM" id="SignalP"/>
    </source>
</evidence>
<dbReference type="Proteomes" id="UP000218731">
    <property type="component" value="Chromosome 1"/>
</dbReference>
<organism evidence="3 5">
    <name type="scientific">Pseudomonas putida</name>
    <name type="common">Arthrobacter siderocapsulatus</name>
    <dbReference type="NCBI Taxonomy" id="303"/>
    <lineage>
        <taxon>Bacteria</taxon>
        <taxon>Pseudomonadati</taxon>
        <taxon>Pseudomonadota</taxon>
        <taxon>Gammaproteobacteria</taxon>
        <taxon>Pseudomonadales</taxon>
        <taxon>Pseudomonadaceae</taxon>
        <taxon>Pseudomonas</taxon>
    </lineage>
</organism>
<keyword evidence="1" id="KW-1133">Transmembrane helix</keyword>
<reference evidence="4 6" key="2">
    <citation type="submission" date="2020-09" db="EMBL/GenBank/DDBJ databases">
        <title>Co-existence of a novel multidrug-resistance efflux pump with carbapenem resistance gene blaVIM-2 in one megaplasmid in Pseudomonas putida.</title>
        <authorList>
            <person name="Peng K."/>
            <person name="Li R."/>
        </authorList>
    </citation>
    <scope>NUCLEOTIDE SEQUENCE [LARGE SCALE GENOMIC DNA]</scope>
    <source>
        <strain evidence="4 6">ZXPA-20</strain>
    </source>
</reference>
<gene>
    <name evidence="4" type="ORF">ID616_26325</name>
    <name evidence="3" type="ORF">KF715C_ch52240</name>
</gene>
<keyword evidence="1" id="KW-0472">Membrane</keyword>
<evidence type="ECO:0000313" key="3">
    <source>
        <dbReference type="EMBL" id="BAW25797.1"/>
    </source>
</evidence>
<dbReference type="RefSeq" id="WP_016489301.1">
    <property type="nucleotide sequence ID" value="NZ_AP015029.1"/>
</dbReference>
<name>A0A1L7NK30_PSEPU</name>
<protein>
    <submittedName>
        <fullName evidence="3">Uncharacterized protein</fullName>
    </submittedName>
</protein>
<dbReference type="EMBL" id="AP015029">
    <property type="protein sequence ID" value="BAW25797.1"/>
    <property type="molecule type" value="Genomic_DNA"/>
</dbReference>
<evidence type="ECO:0000313" key="5">
    <source>
        <dbReference type="Proteomes" id="UP000218731"/>
    </source>
</evidence>
<dbReference type="AlphaFoldDB" id="A0A1L7NK30"/>
<sequence length="126" mass="13099">MKALKTLKAAYDSAKVRATTAVIGALAAPSAFAITKTDLTQDTSGGKTADDVMTNIDNTAQGGATLLISLVSIGGFVVVAISLYTLWKASKDEREKPMSAIVGLFIGGLMAGVGTVMWIMRNTMVN</sequence>
<evidence type="ECO:0000313" key="4">
    <source>
        <dbReference type="EMBL" id="QOC97515.1"/>
    </source>
</evidence>
<feature type="transmembrane region" description="Helical" evidence="1">
    <location>
        <begin position="66"/>
        <end position="87"/>
    </location>
</feature>
<accession>A0A1L7NK30</accession>
<dbReference type="Proteomes" id="UP000516786">
    <property type="component" value="Chromosome"/>
</dbReference>